<keyword evidence="3" id="KW-1185">Reference proteome</keyword>
<evidence type="ECO:0000259" key="1">
    <source>
        <dbReference type="PROSITE" id="PS50880"/>
    </source>
</evidence>
<organism evidence="2 3">
    <name type="scientific">Flavobacterium phage vB_FspP_elemoA_7-9A</name>
    <dbReference type="NCBI Taxonomy" id="2743781"/>
    <lineage>
        <taxon>Viruses</taxon>
        <taxon>Duplodnaviria</taxon>
        <taxon>Heunggongvirae</taxon>
        <taxon>Uroviricota</taxon>
        <taxon>Caudoviricetes</taxon>
        <taxon>Elemovirus</taxon>
        <taxon>Elemovirus elemoA</taxon>
    </lineage>
</organism>
<keyword evidence="2" id="KW-0067">ATP-binding</keyword>
<dbReference type="Gene3D" id="3.40.1360.10">
    <property type="match status" value="1"/>
</dbReference>
<dbReference type="SMART" id="SM00493">
    <property type="entry name" value="TOPRIM"/>
    <property type="match status" value="1"/>
</dbReference>
<dbReference type="PANTHER" id="PTHR12873:SF0">
    <property type="entry name" value="TWINKLE MTDNA HELICASE"/>
    <property type="match status" value="1"/>
</dbReference>
<dbReference type="InterPro" id="IPR027417">
    <property type="entry name" value="P-loop_NTPase"/>
</dbReference>
<keyword evidence="2" id="KW-0547">Nucleotide-binding</keyword>
<dbReference type="PROSITE" id="PS50880">
    <property type="entry name" value="TOPRIM"/>
    <property type="match status" value="1"/>
</dbReference>
<name>A0A7D5FTZ3_9CAUD</name>
<feature type="domain" description="Toprim" evidence="1">
    <location>
        <begin position="164"/>
        <end position="254"/>
    </location>
</feature>
<keyword evidence="2" id="KW-0378">Hydrolase</keyword>
<sequence>MNKFIDWNTLDFRKTSGKEKMRCPSCDSTRSDKKDKSLLVDHNSGYGKCFYCESLTFKEVNKVIVDTSYTLPNQDWFNYTELSNKIVKYLESRGISQTTAINLGVTEEDYYQPSVESKRKNIVFNYFEGDVIVNKKYRTSDKKFTQSTNGKSIFYNINSIINEEECYIVEGEFDVLAVHQVGIKNVISVPNGANDNDKYWLNSEKYLKNIKKFYIATDNDEKGDDLADKIAQRLGRWRCERINFKGKDANEDLINSCLLSSLSNRTTYPVAGTHLVNDLIDDINNLYDNGFPDTIFPKHHSFGKLKDVFSVMRGHLVVGTGIPSHGKSNFTEWYVLNLISDYKMKASFYSPEHHPFSLHHATFMQKVYGKNFFKDYPGVPRISKSEINRYKEWANNKIYLTAPDNSTSPTWGWLLDRFKEQMICYGIDIFVIDAFNKLEFDKSGNKLDQINEVLTKLTTFAQMNNVIIFLIAHPTKMKKSESGIYESPTLYDVSGSSDFRNQTHDGYCIYRNFDEDGGYTTFTNLKTKMTFQGEIGAYSEFQYDLASGRYYDRGTECPTHCLIDDNSYERIVYDDCDTPLPTPTPDQAFGPIDINKEIPF</sequence>
<dbReference type="Proteomes" id="UP000510645">
    <property type="component" value="Segment"/>
</dbReference>
<dbReference type="EMBL" id="MT497017">
    <property type="protein sequence ID" value="QLF85212.1"/>
    <property type="molecule type" value="Genomic_DNA"/>
</dbReference>
<accession>A0A7D5FTZ3</accession>
<evidence type="ECO:0000313" key="3">
    <source>
        <dbReference type="Proteomes" id="UP000510645"/>
    </source>
</evidence>
<dbReference type="Pfam" id="PF13155">
    <property type="entry name" value="Toprim_2"/>
    <property type="match status" value="1"/>
</dbReference>
<protein>
    <submittedName>
        <fullName evidence="2">DNA primase/helicase</fullName>
    </submittedName>
</protein>
<dbReference type="InterPro" id="IPR027032">
    <property type="entry name" value="Twinkle-like"/>
</dbReference>
<gene>
    <name evidence="2" type="ORF">elemo79Aphanotate_18</name>
</gene>
<dbReference type="InterPro" id="IPR006171">
    <property type="entry name" value="TOPRIM_dom"/>
</dbReference>
<proteinExistence type="predicted"/>
<dbReference type="GO" id="GO:0043139">
    <property type="term" value="F:5'-3' DNA helicase activity"/>
    <property type="evidence" value="ECO:0007669"/>
    <property type="project" value="InterPro"/>
</dbReference>
<dbReference type="InterPro" id="IPR034154">
    <property type="entry name" value="TOPRIM_DnaG/twinkle"/>
</dbReference>
<dbReference type="CDD" id="cd01029">
    <property type="entry name" value="TOPRIM_primases"/>
    <property type="match status" value="1"/>
</dbReference>
<dbReference type="SUPFAM" id="SSF56731">
    <property type="entry name" value="DNA primase core"/>
    <property type="match status" value="1"/>
</dbReference>
<dbReference type="PANTHER" id="PTHR12873">
    <property type="entry name" value="T7-LIKE MITOCHONDRIAL DNA HELICASE"/>
    <property type="match status" value="1"/>
</dbReference>
<reference evidence="2 3" key="1">
    <citation type="submission" date="2020-05" db="EMBL/GenBank/DDBJ databases">
        <title>Genomics and ecology of novel Flavobacterium phages from the Baltic Sea.</title>
        <authorList>
            <person name="Hoetzinger M."/>
            <person name="Nilsson E."/>
            <person name="Holmfeldt K."/>
        </authorList>
    </citation>
    <scope>NUCLEOTIDE SEQUENCE [LARGE SCALE GENOMIC DNA]</scope>
</reference>
<dbReference type="Gene3D" id="3.40.50.300">
    <property type="entry name" value="P-loop containing nucleotide triphosphate hydrolases"/>
    <property type="match status" value="1"/>
</dbReference>
<evidence type="ECO:0000313" key="2">
    <source>
        <dbReference type="EMBL" id="QLF85212.1"/>
    </source>
</evidence>
<dbReference type="GO" id="GO:0003697">
    <property type="term" value="F:single-stranded DNA binding"/>
    <property type="evidence" value="ECO:0007669"/>
    <property type="project" value="InterPro"/>
</dbReference>
<dbReference type="SUPFAM" id="SSF52540">
    <property type="entry name" value="P-loop containing nucleoside triphosphate hydrolases"/>
    <property type="match status" value="1"/>
</dbReference>
<keyword evidence="2" id="KW-0347">Helicase</keyword>